<name>A0A0F0CP59_9BACT</name>
<dbReference type="EMBL" id="JYNY01000482">
    <property type="protein sequence ID" value="KJJ83794.1"/>
    <property type="molecule type" value="Genomic_DNA"/>
</dbReference>
<reference evidence="1 2" key="1">
    <citation type="submission" date="2015-02" db="EMBL/GenBank/DDBJ databases">
        <title>Single-cell genomics of uncultivated deep-branching MTB reveals a conserved set of magnetosome genes.</title>
        <authorList>
            <person name="Kolinko S."/>
            <person name="Richter M."/>
            <person name="Glockner F.O."/>
            <person name="Brachmann A."/>
            <person name="Schuler D."/>
        </authorList>
    </citation>
    <scope>NUCLEOTIDE SEQUENCE [LARGE SCALE GENOMIC DNA]</scope>
    <source>
        <strain evidence="1">SKK-01</strain>
    </source>
</reference>
<keyword evidence="2" id="KW-1185">Reference proteome</keyword>
<dbReference type="AlphaFoldDB" id="A0A0F0CP59"/>
<comment type="caution">
    <text evidence="1">The sequence shown here is derived from an EMBL/GenBank/DDBJ whole genome shotgun (WGS) entry which is preliminary data.</text>
</comment>
<gene>
    <name evidence="1" type="ORF">OMAG_002339</name>
</gene>
<feature type="non-terminal residue" evidence="1">
    <location>
        <position position="44"/>
    </location>
</feature>
<protein>
    <submittedName>
        <fullName evidence="1">Uncharacterized protein</fullName>
    </submittedName>
</protein>
<sequence>MKKTSEDYLDTLKEISKAITSDLYLENIKNYIRASCGLCHIRPV</sequence>
<accession>A0A0F0CP59</accession>
<evidence type="ECO:0000313" key="2">
    <source>
        <dbReference type="Proteomes" id="UP000033428"/>
    </source>
</evidence>
<dbReference type="Proteomes" id="UP000033428">
    <property type="component" value="Unassembled WGS sequence"/>
</dbReference>
<organism evidence="1 2">
    <name type="scientific">Candidatus Omnitrophus magneticus</name>
    <dbReference type="NCBI Taxonomy" id="1609969"/>
    <lineage>
        <taxon>Bacteria</taxon>
        <taxon>Pseudomonadati</taxon>
        <taxon>Candidatus Omnitrophota</taxon>
        <taxon>Candidatus Omnitrophus</taxon>
    </lineage>
</organism>
<evidence type="ECO:0000313" key="1">
    <source>
        <dbReference type="EMBL" id="KJJ83794.1"/>
    </source>
</evidence>
<proteinExistence type="predicted"/>